<protein>
    <submittedName>
        <fullName evidence="1">Uncharacterized protein</fullName>
    </submittedName>
</protein>
<accession>A0A7C8IAL6</accession>
<gene>
    <name evidence="1" type="ORF">BDV95DRAFT_603570</name>
</gene>
<dbReference type="Proteomes" id="UP000481861">
    <property type="component" value="Unassembled WGS sequence"/>
</dbReference>
<dbReference type="AlphaFoldDB" id="A0A7C8IAL6"/>
<proteinExistence type="predicted"/>
<evidence type="ECO:0000313" key="1">
    <source>
        <dbReference type="EMBL" id="KAF2874777.1"/>
    </source>
</evidence>
<sequence>MVGIYTDVGMEFDAGMTEIRIDMVAKEAWAFPCMYLTSGILEVGANLLRLDDGSELVLSEETHIETMAEGQLWKDVVGGPRLPASVLDAEKNGQPSFATGCIESHLPTGTVAEVFISNEESYMAKFWRDEKMMDTKLMLPEKRTGDDYLSLRPVEWYTPEGWDREDGELVRI</sequence>
<dbReference type="OrthoDB" id="4192220at2759"/>
<comment type="caution">
    <text evidence="1">The sequence shown here is derived from an EMBL/GenBank/DDBJ whole genome shotgun (WGS) entry which is preliminary data.</text>
</comment>
<evidence type="ECO:0000313" key="2">
    <source>
        <dbReference type="Proteomes" id="UP000481861"/>
    </source>
</evidence>
<reference evidence="1 2" key="1">
    <citation type="submission" date="2020-01" db="EMBL/GenBank/DDBJ databases">
        <authorList>
            <consortium name="DOE Joint Genome Institute"/>
            <person name="Haridas S."/>
            <person name="Albert R."/>
            <person name="Binder M."/>
            <person name="Bloem J."/>
            <person name="Labutti K."/>
            <person name="Salamov A."/>
            <person name="Andreopoulos B."/>
            <person name="Baker S.E."/>
            <person name="Barry K."/>
            <person name="Bills G."/>
            <person name="Bluhm B.H."/>
            <person name="Cannon C."/>
            <person name="Castanera R."/>
            <person name="Culley D.E."/>
            <person name="Daum C."/>
            <person name="Ezra D."/>
            <person name="Gonzalez J.B."/>
            <person name="Henrissat B."/>
            <person name="Kuo A."/>
            <person name="Liang C."/>
            <person name="Lipzen A."/>
            <person name="Lutzoni F."/>
            <person name="Magnuson J."/>
            <person name="Mondo S."/>
            <person name="Nolan M."/>
            <person name="Ohm R."/>
            <person name="Pangilinan J."/>
            <person name="Park H.-J.H."/>
            <person name="Ramirez L."/>
            <person name="Alfaro M."/>
            <person name="Sun H."/>
            <person name="Tritt A."/>
            <person name="Yoshinaga Y."/>
            <person name="Zwiers L.-H.L."/>
            <person name="Turgeon B.G."/>
            <person name="Goodwin S.B."/>
            <person name="Spatafora J.W."/>
            <person name="Crous P.W."/>
            <person name="Grigoriev I.V."/>
        </authorList>
    </citation>
    <scope>NUCLEOTIDE SEQUENCE [LARGE SCALE GENOMIC DNA]</scope>
    <source>
        <strain evidence="1 2">CBS 611.86</strain>
    </source>
</reference>
<name>A0A7C8IAL6_9PLEO</name>
<dbReference type="EMBL" id="JAADJZ010000005">
    <property type="protein sequence ID" value="KAF2874777.1"/>
    <property type="molecule type" value="Genomic_DNA"/>
</dbReference>
<organism evidence="1 2">
    <name type="scientific">Massariosphaeria phaeospora</name>
    <dbReference type="NCBI Taxonomy" id="100035"/>
    <lineage>
        <taxon>Eukaryota</taxon>
        <taxon>Fungi</taxon>
        <taxon>Dikarya</taxon>
        <taxon>Ascomycota</taxon>
        <taxon>Pezizomycotina</taxon>
        <taxon>Dothideomycetes</taxon>
        <taxon>Pleosporomycetidae</taxon>
        <taxon>Pleosporales</taxon>
        <taxon>Pleosporales incertae sedis</taxon>
        <taxon>Massariosphaeria</taxon>
    </lineage>
</organism>
<keyword evidence="2" id="KW-1185">Reference proteome</keyword>